<accession>A0A9P5YL09</accession>
<protein>
    <submittedName>
        <fullName evidence="2">Uncharacterized protein</fullName>
    </submittedName>
</protein>
<sequence length="100" mass="10601">MVKISSFVFTVALCAAYAFGAAIPHLSVVPHHAHQHTEADTTTTGGSQIQSYQTFAAREPGWFSLGAKVVKGGVKAAKSKKGRRVIKKVGKGAFAVLENF</sequence>
<evidence type="ECO:0000256" key="1">
    <source>
        <dbReference type="SAM" id="SignalP"/>
    </source>
</evidence>
<organism evidence="2 3">
    <name type="scientific">Pholiota conissans</name>
    <dbReference type="NCBI Taxonomy" id="109636"/>
    <lineage>
        <taxon>Eukaryota</taxon>
        <taxon>Fungi</taxon>
        <taxon>Dikarya</taxon>
        <taxon>Basidiomycota</taxon>
        <taxon>Agaricomycotina</taxon>
        <taxon>Agaricomycetes</taxon>
        <taxon>Agaricomycetidae</taxon>
        <taxon>Agaricales</taxon>
        <taxon>Agaricineae</taxon>
        <taxon>Strophariaceae</taxon>
        <taxon>Pholiota</taxon>
    </lineage>
</organism>
<gene>
    <name evidence="2" type="ORF">BDN70DRAFT_998903</name>
</gene>
<name>A0A9P5YL09_9AGAR</name>
<dbReference type="OrthoDB" id="3113988at2759"/>
<proteinExistence type="predicted"/>
<keyword evidence="1" id="KW-0732">Signal</keyword>
<evidence type="ECO:0000313" key="3">
    <source>
        <dbReference type="Proteomes" id="UP000807469"/>
    </source>
</evidence>
<dbReference type="EMBL" id="MU155947">
    <property type="protein sequence ID" value="KAF9470534.1"/>
    <property type="molecule type" value="Genomic_DNA"/>
</dbReference>
<feature type="signal peptide" evidence="1">
    <location>
        <begin position="1"/>
        <end position="20"/>
    </location>
</feature>
<dbReference type="Proteomes" id="UP000807469">
    <property type="component" value="Unassembled WGS sequence"/>
</dbReference>
<reference evidence="2" key="1">
    <citation type="submission" date="2020-11" db="EMBL/GenBank/DDBJ databases">
        <authorList>
            <consortium name="DOE Joint Genome Institute"/>
            <person name="Ahrendt S."/>
            <person name="Riley R."/>
            <person name="Andreopoulos W."/>
            <person name="Labutti K."/>
            <person name="Pangilinan J."/>
            <person name="Ruiz-Duenas F.J."/>
            <person name="Barrasa J.M."/>
            <person name="Sanchez-Garcia M."/>
            <person name="Camarero S."/>
            <person name="Miyauchi S."/>
            <person name="Serrano A."/>
            <person name="Linde D."/>
            <person name="Babiker R."/>
            <person name="Drula E."/>
            <person name="Ayuso-Fernandez I."/>
            <person name="Pacheco R."/>
            <person name="Padilla G."/>
            <person name="Ferreira P."/>
            <person name="Barriuso J."/>
            <person name="Kellner H."/>
            <person name="Castanera R."/>
            <person name="Alfaro M."/>
            <person name="Ramirez L."/>
            <person name="Pisabarro A.G."/>
            <person name="Kuo A."/>
            <person name="Tritt A."/>
            <person name="Lipzen A."/>
            <person name="He G."/>
            <person name="Yan M."/>
            <person name="Ng V."/>
            <person name="Cullen D."/>
            <person name="Martin F."/>
            <person name="Rosso M.-N."/>
            <person name="Henrissat B."/>
            <person name="Hibbett D."/>
            <person name="Martinez A.T."/>
            <person name="Grigoriev I.V."/>
        </authorList>
    </citation>
    <scope>NUCLEOTIDE SEQUENCE</scope>
    <source>
        <strain evidence="2">CIRM-BRFM 674</strain>
    </source>
</reference>
<comment type="caution">
    <text evidence="2">The sequence shown here is derived from an EMBL/GenBank/DDBJ whole genome shotgun (WGS) entry which is preliminary data.</text>
</comment>
<evidence type="ECO:0000313" key="2">
    <source>
        <dbReference type="EMBL" id="KAF9470534.1"/>
    </source>
</evidence>
<keyword evidence="3" id="KW-1185">Reference proteome</keyword>
<feature type="chain" id="PRO_5040211523" evidence="1">
    <location>
        <begin position="21"/>
        <end position="100"/>
    </location>
</feature>
<dbReference type="AlphaFoldDB" id="A0A9P5YL09"/>